<feature type="region of interest" description="Disordered" evidence="1">
    <location>
        <begin position="98"/>
        <end position="135"/>
    </location>
</feature>
<feature type="region of interest" description="Disordered" evidence="1">
    <location>
        <begin position="160"/>
        <end position="204"/>
    </location>
</feature>
<keyword evidence="3" id="KW-1185">Reference proteome</keyword>
<protein>
    <submittedName>
        <fullName evidence="2">Uncharacterized protein</fullName>
    </submittedName>
</protein>
<proteinExistence type="predicted"/>
<dbReference type="OrthoDB" id="10517224at2759"/>
<dbReference type="HOGENOM" id="CLU_1180113_0_0_1"/>
<dbReference type="GeneID" id="19122567"/>
<gene>
    <name evidence="2" type="ORF">COCMIDRAFT_34485</name>
</gene>
<sequence length="204" mass="21770">MGQRTGEAARPHSVVDGGEEAWGAWEADWVTDVQQQMKPVERDQLQGGLHLEAGEAIAGKARAATADRGGGMLLYGYAAWRLMMDDSQGVVGRVTRRRLGSQADADGNRAGLSSSSSNGRDGKQRPGGDLDGEQEGVDSVDWMAVIQLPQQWGPFASTATCHAAVKSRSSRPLLAGHGQEDSDKTRQDQTRPDQTDVDGASEQP</sequence>
<reference evidence="2 3" key="1">
    <citation type="journal article" date="2013" name="PLoS Genet.">
        <title>Comparative genome structure, secondary metabolite, and effector coding capacity across Cochliobolus pathogens.</title>
        <authorList>
            <person name="Condon B.J."/>
            <person name="Leng Y."/>
            <person name="Wu D."/>
            <person name="Bushley K.E."/>
            <person name="Ohm R.A."/>
            <person name="Otillar R."/>
            <person name="Martin J."/>
            <person name="Schackwitz W."/>
            <person name="Grimwood J."/>
            <person name="MohdZainudin N."/>
            <person name="Xue C."/>
            <person name="Wang R."/>
            <person name="Manning V.A."/>
            <person name="Dhillon B."/>
            <person name="Tu Z.J."/>
            <person name="Steffenson B.J."/>
            <person name="Salamov A."/>
            <person name="Sun H."/>
            <person name="Lowry S."/>
            <person name="LaButti K."/>
            <person name="Han J."/>
            <person name="Copeland A."/>
            <person name="Lindquist E."/>
            <person name="Barry K."/>
            <person name="Schmutz J."/>
            <person name="Baker S.E."/>
            <person name="Ciuffetti L.M."/>
            <person name="Grigoriev I.V."/>
            <person name="Zhong S."/>
            <person name="Turgeon B.G."/>
        </authorList>
    </citation>
    <scope>NUCLEOTIDE SEQUENCE [LARGE SCALE GENOMIC DNA]</scope>
    <source>
        <strain evidence="2 3">ATCC 44560</strain>
    </source>
</reference>
<accession>W6ZDU8</accession>
<name>W6ZDU8_COCMI</name>
<evidence type="ECO:0000313" key="3">
    <source>
        <dbReference type="Proteomes" id="UP000054032"/>
    </source>
</evidence>
<dbReference type="Proteomes" id="UP000054032">
    <property type="component" value="Unassembled WGS sequence"/>
</dbReference>
<dbReference type="AlphaFoldDB" id="W6ZDU8"/>
<organism evidence="2 3">
    <name type="scientific">Bipolaris oryzae ATCC 44560</name>
    <dbReference type="NCBI Taxonomy" id="930090"/>
    <lineage>
        <taxon>Eukaryota</taxon>
        <taxon>Fungi</taxon>
        <taxon>Dikarya</taxon>
        <taxon>Ascomycota</taxon>
        <taxon>Pezizomycotina</taxon>
        <taxon>Dothideomycetes</taxon>
        <taxon>Pleosporomycetidae</taxon>
        <taxon>Pleosporales</taxon>
        <taxon>Pleosporineae</taxon>
        <taxon>Pleosporaceae</taxon>
        <taxon>Bipolaris</taxon>
    </lineage>
</organism>
<feature type="compositionally biased region" description="Basic and acidic residues" evidence="1">
    <location>
        <begin position="178"/>
        <end position="194"/>
    </location>
</feature>
<dbReference type="KEGG" id="bor:COCMIDRAFT_34485"/>
<dbReference type="RefSeq" id="XP_007685414.1">
    <property type="nucleotide sequence ID" value="XM_007687224.1"/>
</dbReference>
<evidence type="ECO:0000256" key="1">
    <source>
        <dbReference type="SAM" id="MobiDB-lite"/>
    </source>
</evidence>
<evidence type="ECO:0000313" key="2">
    <source>
        <dbReference type="EMBL" id="EUC48093.1"/>
    </source>
</evidence>
<dbReference type="EMBL" id="KI963945">
    <property type="protein sequence ID" value="EUC48093.1"/>
    <property type="molecule type" value="Genomic_DNA"/>
</dbReference>